<comment type="function">
    <text evidence="8">Catalyzes the deamination of adenosine to inosine at the wobble position 34 of tRNA(Arg2).</text>
</comment>
<proteinExistence type="inferred from homology"/>
<evidence type="ECO:0000313" key="11">
    <source>
        <dbReference type="Proteomes" id="UP000053688"/>
    </source>
</evidence>
<feature type="binding site" evidence="8">
    <location>
        <position position="76"/>
    </location>
    <ligand>
        <name>Zn(2+)</name>
        <dbReference type="ChEBI" id="CHEBI:29105"/>
        <note>catalytic</note>
    </ligand>
</feature>
<comment type="caution">
    <text evidence="10">The sequence shown here is derived from an EMBL/GenBank/DDBJ whole genome shotgun (WGS) entry which is preliminary data.</text>
</comment>
<dbReference type="InterPro" id="IPR002125">
    <property type="entry name" value="CMP_dCMP_dom"/>
</dbReference>
<comment type="cofactor">
    <cofactor evidence="8">
        <name>Zn(2+)</name>
        <dbReference type="ChEBI" id="CHEBI:29105"/>
    </cofactor>
    <text evidence="8">Binds 1 zinc ion per subunit.</text>
</comment>
<keyword evidence="11" id="KW-1185">Reference proteome</keyword>
<reference evidence="10 11" key="1">
    <citation type="journal article" date="2014" name="Environ. Microbiol.">
        <title>Genomic signatures of obligate host dependence in the luminous bacterial symbiont of a vertebrate.</title>
        <authorList>
            <person name="Hendry T.A."/>
            <person name="de Wet J.R."/>
            <person name="Dunlap P.V."/>
        </authorList>
    </citation>
    <scope>NUCLEOTIDE SEQUENCE [LARGE SCALE GENOMIC DNA]</scope>
    <source>
        <strain evidence="10 11">Akat1</strain>
    </source>
</reference>
<dbReference type="PROSITE" id="PS00903">
    <property type="entry name" value="CYT_DCMP_DEAMINASES_1"/>
    <property type="match status" value="1"/>
</dbReference>
<comment type="similarity">
    <text evidence="1">Belongs to the cytidine and deoxycytidylate deaminase family. ADAT2 subfamily.</text>
</comment>
<evidence type="ECO:0000256" key="1">
    <source>
        <dbReference type="ARBA" id="ARBA00010669"/>
    </source>
</evidence>
<evidence type="ECO:0000259" key="9">
    <source>
        <dbReference type="PROSITE" id="PS51747"/>
    </source>
</evidence>
<dbReference type="GO" id="GO:0008270">
    <property type="term" value="F:zinc ion binding"/>
    <property type="evidence" value="ECO:0007669"/>
    <property type="project" value="UniProtKB-UniRule"/>
</dbReference>
<evidence type="ECO:0000256" key="2">
    <source>
        <dbReference type="ARBA" id="ARBA00011738"/>
    </source>
</evidence>
<evidence type="ECO:0000313" key="10">
    <source>
        <dbReference type="EMBL" id="EPE37361.1"/>
    </source>
</evidence>
<dbReference type="PANTHER" id="PTHR11079">
    <property type="entry name" value="CYTOSINE DEAMINASE FAMILY MEMBER"/>
    <property type="match status" value="1"/>
</dbReference>
<dbReference type="GO" id="GO:0052717">
    <property type="term" value="F:tRNA-specific adenosine-34 deaminase activity"/>
    <property type="evidence" value="ECO:0007669"/>
    <property type="project" value="UniProtKB-UniRule"/>
</dbReference>
<dbReference type="HAMAP" id="MF_00972">
    <property type="entry name" value="tRNA_aden_deaminase"/>
    <property type="match status" value="1"/>
</dbReference>
<evidence type="ECO:0000256" key="7">
    <source>
        <dbReference type="ARBA" id="ARBA00048045"/>
    </source>
</evidence>
<dbReference type="SUPFAM" id="SSF53927">
    <property type="entry name" value="Cytidine deaminase-like"/>
    <property type="match status" value="1"/>
</dbReference>
<comment type="catalytic activity">
    <reaction evidence="7 8">
        <text>adenosine(34) in tRNA + H2O + H(+) = inosine(34) in tRNA + NH4(+)</text>
        <dbReference type="Rhea" id="RHEA:43168"/>
        <dbReference type="Rhea" id="RHEA-COMP:10373"/>
        <dbReference type="Rhea" id="RHEA-COMP:10374"/>
        <dbReference type="ChEBI" id="CHEBI:15377"/>
        <dbReference type="ChEBI" id="CHEBI:15378"/>
        <dbReference type="ChEBI" id="CHEBI:28938"/>
        <dbReference type="ChEBI" id="CHEBI:74411"/>
        <dbReference type="ChEBI" id="CHEBI:82852"/>
        <dbReference type="EC" id="3.5.4.33"/>
    </reaction>
</comment>
<dbReference type="PROSITE" id="PS51747">
    <property type="entry name" value="CYT_DCMP_DEAMINASES_2"/>
    <property type="match status" value="1"/>
</dbReference>
<evidence type="ECO:0000256" key="6">
    <source>
        <dbReference type="ARBA" id="ARBA00022833"/>
    </source>
</evidence>
<comment type="subunit">
    <text evidence="2 8">Homodimer.</text>
</comment>
<feature type="active site" description="Proton donor" evidence="8">
    <location>
        <position position="48"/>
    </location>
</feature>
<dbReference type="InterPro" id="IPR016193">
    <property type="entry name" value="Cytidine_deaminase-like"/>
</dbReference>
<name>S3DZK6_9GAMM</name>
<dbReference type="NCBIfam" id="NF008113">
    <property type="entry name" value="PRK10860.1"/>
    <property type="match status" value="1"/>
</dbReference>
<dbReference type="STRING" id="28176.CF66_0104"/>
<dbReference type="PANTHER" id="PTHR11079:SF202">
    <property type="entry name" value="TRNA-SPECIFIC ADENOSINE DEAMINASE"/>
    <property type="match status" value="1"/>
</dbReference>
<dbReference type="Pfam" id="PF14437">
    <property type="entry name" value="MafB19-deam"/>
    <property type="match status" value="1"/>
</dbReference>
<dbReference type="FunFam" id="3.40.140.10:FF:000005">
    <property type="entry name" value="tRNA-specific adenosine deaminase"/>
    <property type="match status" value="1"/>
</dbReference>
<dbReference type="Proteomes" id="UP000053688">
    <property type="component" value="Unassembled WGS sequence"/>
</dbReference>
<dbReference type="GO" id="GO:0002100">
    <property type="term" value="P:tRNA wobble adenosine to inosine editing"/>
    <property type="evidence" value="ECO:0007669"/>
    <property type="project" value="UniProtKB-UniRule"/>
</dbReference>
<dbReference type="PATRIC" id="fig|1236703.3.peg.676"/>
<evidence type="ECO:0000256" key="8">
    <source>
        <dbReference type="HAMAP-Rule" id="MF_00972"/>
    </source>
</evidence>
<dbReference type="EMBL" id="AMSD01000002">
    <property type="protein sequence ID" value="EPE37361.1"/>
    <property type="molecule type" value="Genomic_DNA"/>
</dbReference>
<protein>
    <recommendedName>
        <fullName evidence="8">tRNA-specific adenosine deaminase</fullName>
        <ecNumber evidence="8">3.5.4.33</ecNumber>
    </recommendedName>
</protein>
<feature type="binding site" evidence="8">
    <location>
        <position position="46"/>
    </location>
    <ligand>
        <name>Zn(2+)</name>
        <dbReference type="ChEBI" id="CHEBI:29105"/>
        <note>catalytic</note>
    </ligand>
</feature>
<accession>S3DZK6</accession>
<keyword evidence="6 8" id="KW-0862">Zinc</keyword>
<organism evidence="10 11">
    <name type="scientific">Candidatus Photodesmus katoptron Akat1</name>
    <dbReference type="NCBI Taxonomy" id="1236703"/>
    <lineage>
        <taxon>Bacteria</taxon>
        <taxon>Pseudomonadati</taxon>
        <taxon>Pseudomonadota</taxon>
        <taxon>Gammaproteobacteria</taxon>
        <taxon>Vibrionales</taxon>
        <taxon>Vibrionaceae</taxon>
        <taxon>Candidatus Photodesmus</taxon>
    </lineage>
</organism>
<dbReference type="InterPro" id="IPR028883">
    <property type="entry name" value="tRNA_aden_deaminase"/>
</dbReference>
<keyword evidence="4 8" id="KW-0479">Metal-binding</keyword>
<dbReference type="InterPro" id="IPR016192">
    <property type="entry name" value="APOBEC/CMP_deaminase_Zn-bd"/>
</dbReference>
<keyword evidence="5 8" id="KW-0378">Hydrolase</keyword>
<dbReference type="AlphaFoldDB" id="S3DZK6"/>
<dbReference type="eggNOG" id="COG0590">
    <property type="taxonomic scope" value="Bacteria"/>
</dbReference>
<evidence type="ECO:0000256" key="4">
    <source>
        <dbReference type="ARBA" id="ARBA00022723"/>
    </source>
</evidence>
<evidence type="ECO:0000256" key="3">
    <source>
        <dbReference type="ARBA" id="ARBA00022694"/>
    </source>
</evidence>
<dbReference type="Gene3D" id="3.40.140.10">
    <property type="entry name" value="Cytidine Deaminase, domain 2"/>
    <property type="match status" value="1"/>
</dbReference>
<keyword evidence="3 8" id="KW-0819">tRNA processing</keyword>
<feature type="binding site" evidence="8">
    <location>
        <position position="79"/>
    </location>
    <ligand>
        <name>Zn(2+)</name>
        <dbReference type="ChEBI" id="CHEBI:29105"/>
        <note>catalytic</note>
    </ligand>
</feature>
<dbReference type="InterPro" id="IPR058535">
    <property type="entry name" value="MafB19-deam"/>
</dbReference>
<dbReference type="EC" id="3.5.4.33" evidence="8"/>
<feature type="domain" description="CMP/dCMP-type deaminase" evidence="9">
    <location>
        <begin position="1"/>
        <end position="107"/>
    </location>
</feature>
<dbReference type="CDD" id="cd01285">
    <property type="entry name" value="nucleoside_deaminase"/>
    <property type="match status" value="1"/>
</dbReference>
<gene>
    <name evidence="8" type="primary">tadA</name>
    <name evidence="10" type="ORF">O1U_0661</name>
</gene>
<sequence>MYRAIKLASFAEKKGEVPVGALLIKNQRVIAEGWNQSINKNDPTAHAEIETLRKAGKLLKNHRLINTTLYVTLEPCPMCVGALLQGRVRRVVFGTPALKTGAAGTVLNLFKDHSAYHYTDVEYGLLKEECHIQLKNFFKQRRKKIKKAIAL</sequence>
<evidence type="ECO:0000256" key="5">
    <source>
        <dbReference type="ARBA" id="ARBA00022801"/>
    </source>
</evidence>